<evidence type="ECO:0000313" key="1">
    <source>
        <dbReference type="EMBL" id="VDI28104.1"/>
    </source>
</evidence>
<name>A0A8B6E2V3_MYTGA</name>
<dbReference type="InterPro" id="IPR043129">
    <property type="entry name" value="ATPase_NBD"/>
</dbReference>
<dbReference type="AlphaFoldDB" id="A0A8B6E2V3"/>
<dbReference type="PANTHER" id="PTHR14187:SF5">
    <property type="entry name" value="HEAT SHOCK 70 KDA PROTEIN 12A"/>
    <property type="match status" value="1"/>
</dbReference>
<keyword evidence="2" id="KW-1185">Reference proteome</keyword>
<proteinExistence type="predicted"/>
<protein>
    <submittedName>
        <fullName evidence="1">Uncharacterized protein</fullName>
    </submittedName>
</protein>
<dbReference type="PANTHER" id="PTHR14187">
    <property type="entry name" value="ALPHA KINASE/ELONGATION FACTOR 2 KINASE"/>
    <property type="match status" value="1"/>
</dbReference>
<dbReference type="SUPFAM" id="SSF53067">
    <property type="entry name" value="Actin-like ATPase domain"/>
    <property type="match status" value="1"/>
</dbReference>
<dbReference type="OrthoDB" id="2963168at2759"/>
<feature type="non-terminal residue" evidence="1">
    <location>
        <position position="226"/>
    </location>
</feature>
<comment type="caution">
    <text evidence="1">The sequence shown here is derived from an EMBL/GenBank/DDBJ whole genome shotgun (WGS) entry which is preliminary data.</text>
</comment>
<evidence type="ECO:0000313" key="2">
    <source>
        <dbReference type="Proteomes" id="UP000596742"/>
    </source>
</evidence>
<gene>
    <name evidence="1" type="ORF">MGAL_10B032889</name>
</gene>
<accession>A0A8B6E2V3</accession>
<dbReference type="Gene3D" id="3.30.420.40">
    <property type="match status" value="1"/>
</dbReference>
<organism evidence="1 2">
    <name type="scientific">Mytilus galloprovincialis</name>
    <name type="common">Mediterranean mussel</name>
    <dbReference type="NCBI Taxonomy" id="29158"/>
    <lineage>
        <taxon>Eukaryota</taxon>
        <taxon>Metazoa</taxon>
        <taxon>Spiralia</taxon>
        <taxon>Lophotrochozoa</taxon>
        <taxon>Mollusca</taxon>
        <taxon>Bivalvia</taxon>
        <taxon>Autobranchia</taxon>
        <taxon>Pteriomorphia</taxon>
        <taxon>Mytilida</taxon>
        <taxon>Mytiloidea</taxon>
        <taxon>Mytilidae</taxon>
        <taxon>Mytilinae</taxon>
        <taxon>Mytilus</taxon>
    </lineage>
</organism>
<dbReference type="EMBL" id="UYJE01004449">
    <property type="protein sequence ID" value="VDI28104.1"/>
    <property type="molecule type" value="Genomic_DNA"/>
</dbReference>
<sequence>MQHSDYIIVAALDLGTTCSGYALSFKSQFETKPLEIRCNPIRSNGHILSLKTPTCVLLDENKEFKAIGYDAENEMFNMCGKSHQKDYFLFREFYTKKNMTRDMTLKDETGKSVLASHVFKTLINAFINDLMEMLNSVQQSDIRFVIPVSADLTDTDKQFLRYCAVQTRPIDRSALSDYIRPVDMKRPTDKFAIKHQKKKTKIVGFSLIGSRYSYYDIRQTKQTCLQ</sequence>
<reference evidence="1" key="1">
    <citation type="submission" date="2018-11" db="EMBL/GenBank/DDBJ databases">
        <authorList>
            <person name="Alioto T."/>
            <person name="Alioto T."/>
        </authorList>
    </citation>
    <scope>NUCLEOTIDE SEQUENCE</scope>
</reference>
<dbReference type="Proteomes" id="UP000596742">
    <property type="component" value="Unassembled WGS sequence"/>
</dbReference>